<evidence type="ECO:0000313" key="1">
    <source>
        <dbReference type="EMBL" id="VVO08284.1"/>
    </source>
</evidence>
<organism evidence="1 2">
    <name type="scientific">Pseudomonas fluorescens</name>
    <dbReference type="NCBI Taxonomy" id="294"/>
    <lineage>
        <taxon>Bacteria</taxon>
        <taxon>Pseudomonadati</taxon>
        <taxon>Pseudomonadota</taxon>
        <taxon>Gammaproteobacteria</taxon>
        <taxon>Pseudomonadales</taxon>
        <taxon>Pseudomonadaceae</taxon>
        <taxon>Pseudomonas</taxon>
    </lineage>
</organism>
<proteinExistence type="predicted"/>
<accession>A0A5E7DJ60</accession>
<dbReference type="RefSeq" id="WP_150765365.1">
    <property type="nucleotide sequence ID" value="NZ_CABVHW010000010.1"/>
</dbReference>
<name>A0A5E7DJ60_PSEFL</name>
<evidence type="ECO:0000313" key="2">
    <source>
        <dbReference type="Proteomes" id="UP000381093"/>
    </source>
</evidence>
<gene>
    <name evidence="1" type="ORF">PS710_03235</name>
</gene>
<sequence length="149" mass="16626">MIHALNMTMPLKQDPQSQQKLEKLKAGFAGGTQQMIGAALAKSELVHFARVLVIDNKYIQVLTEFDGDKTVYALFFLEELPGVFKAIFELVEDVPPWDELVSSPDLFFDVSQRFNVRALGTKEDDQATGWLFSAFGTKTVKDIKAALAK</sequence>
<dbReference type="Proteomes" id="UP000381093">
    <property type="component" value="Unassembled WGS sequence"/>
</dbReference>
<dbReference type="AlphaFoldDB" id="A0A5E7DJ60"/>
<dbReference type="EMBL" id="CABVHW010000010">
    <property type="protein sequence ID" value="VVO08284.1"/>
    <property type="molecule type" value="Genomic_DNA"/>
</dbReference>
<reference evidence="1 2" key="1">
    <citation type="submission" date="2019-09" db="EMBL/GenBank/DDBJ databases">
        <authorList>
            <person name="Chandra G."/>
            <person name="Truman W A."/>
        </authorList>
    </citation>
    <scope>NUCLEOTIDE SEQUENCE [LARGE SCALE GENOMIC DNA]</scope>
    <source>
        <strain evidence="1">PS710</strain>
    </source>
</reference>
<protein>
    <submittedName>
        <fullName evidence="1">Uncharacterized protein</fullName>
    </submittedName>
</protein>